<dbReference type="InterPro" id="IPR001791">
    <property type="entry name" value="Laminin_G"/>
</dbReference>
<proteinExistence type="predicted"/>
<evidence type="ECO:0000256" key="2">
    <source>
        <dbReference type="ARBA" id="ARBA00022974"/>
    </source>
</evidence>
<dbReference type="PANTHER" id="PTHR15036">
    <property type="entry name" value="PIKACHURIN-LIKE PROTEIN"/>
    <property type="match status" value="1"/>
</dbReference>
<comment type="caution">
    <text evidence="5">Lacks conserved residue(s) required for the propagation of feature annotation.</text>
</comment>
<name>A0A8B9NWN3_APTOW</name>
<dbReference type="SMART" id="SM00282">
    <property type="entry name" value="LamG"/>
    <property type="match status" value="1"/>
</dbReference>
<feature type="region of interest" description="Disordered" evidence="6">
    <location>
        <begin position="111"/>
        <end position="140"/>
    </location>
</feature>
<sequence>ETQGSPCTRERKEEYVATFKGNEFFCYDLSHNPIQSSTDELTLSFRTLQRNGLLLHTGKSADYVNLSLKSGAVWLVINLGSGAFEALVEPVNGKFNDNDWHDIRVTRNLRQRGGTATAAASSSSSSRPGTPPADATRPDPPRQGCAIAQVCVCVCVQMHSWARVCMSVRDCTGSRLHVRVHKRAIAQVYSYVCAHECDCPGLWLGVRVRDRTGLRMGARVQACAIARGHGSTCA</sequence>
<dbReference type="InterPro" id="IPR013320">
    <property type="entry name" value="ConA-like_dom_sf"/>
</dbReference>
<evidence type="ECO:0000256" key="1">
    <source>
        <dbReference type="ARBA" id="ARBA00022729"/>
    </source>
</evidence>
<dbReference type="PANTHER" id="PTHR15036:SF52">
    <property type="entry name" value="NEUREXIN-2"/>
    <property type="match status" value="1"/>
</dbReference>
<comment type="subcellular location">
    <subcellularLocation>
        <location evidence="4">Presynaptic cell membrane</location>
        <topology evidence="4">Single-pass type I membrane protein</topology>
    </subcellularLocation>
</comment>
<dbReference type="Gene3D" id="2.60.120.200">
    <property type="match status" value="1"/>
</dbReference>
<protein>
    <recommendedName>
        <fullName evidence="7">Laminin G domain-containing protein</fullName>
    </recommendedName>
</protein>
<keyword evidence="2" id="KW-0325">Glycoprotein</keyword>
<evidence type="ECO:0000256" key="4">
    <source>
        <dbReference type="ARBA" id="ARBA00035005"/>
    </source>
</evidence>
<dbReference type="Proteomes" id="UP000694424">
    <property type="component" value="Unplaced"/>
</dbReference>
<evidence type="ECO:0000313" key="9">
    <source>
        <dbReference type="Proteomes" id="UP000694424"/>
    </source>
</evidence>
<dbReference type="InterPro" id="IPR050372">
    <property type="entry name" value="Neurexin-related_CASP"/>
</dbReference>
<dbReference type="AlphaFoldDB" id="A0A8B9NWN3"/>
<reference evidence="8" key="1">
    <citation type="submission" date="2025-08" db="UniProtKB">
        <authorList>
            <consortium name="Ensembl"/>
        </authorList>
    </citation>
    <scope>IDENTIFICATION</scope>
</reference>
<keyword evidence="9" id="KW-1185">Reference proteome</keyword>
<dbReference type="CDD" id="cd00110">
    <property type="entry name" value="LamG"/>
    <property type="match status" value="1"/>
</dbReference>
<dbReference type="Pfam" id="PF02210">
    <property type="entry name" value="Laminin_G_2"/>
    <property type="match status" value="1"/>
</dbReference>
<evidence type="ECO:0000313" key="8">
    <source>
        <dbReference type="Ensembl" id="ENSAOWP00000002747.1"/>
    </source>
</evidence>
<feature type="compositionally biased region" description="Low complexity" evidence="6">
    <location>
        <begin position="112"/>
        <end position="135"/>
    </location>
</feature>
<reference evidence="8" key="2">
    <citation type="submission" date="2025-09" db="UniProtKB">
        <authorList>
            <consortium name="Ensembl"/>
        </authorList>
    </citation>
    <scope>IDENTIFICATION</scope>
</reference>
<evidence type="ECO:0000256" key="6">
    <source>
        <dbReference type="SAM" id="MobiDB-lite"/>
    </source>
</evidence>
<dbReference type="Ensembl" id="ENSAOWT00000003158.1">
    <property type="protein sequence ID" value="ENSAOWP00000002747.1"/>
    <property type="gene ID" value="ENSAOWG00000001977.1"/>
</dbReference>
<evidence type="ECO:0000256" key="3">
    <source>
        <dbReference type="ARBA" id="ARBA00023207"/>
    </source>
</evidence>
<organism evidence="8 9">
    <name type="scientific">Apteryx owenii</name>
    <name type="common">Little spotted kiwi</name>
    <dbReference type="NCBI Taxonomy" id="8824"/>
    <lineage>
        <taxon>Eukaryota</taxon>
        <taxon>Metazoa</taxon>
        <taxon>Chordata</taxon>
        <taxon>Craniata</taxon>
        <taxon>Vertebrata</taxon>
        <taxon>Euteleostomi</taxon>
        <taxon>Archelosauria</taxon>
        <taxon>Archosauria</taxon>
        <taxon>Dinosauria</taxon>
        <taxon>Saurischia</taxon>
        <taxon>Theropoda</taxon>
        <taxon>Coelurosauria</taxon>
        <taxon>Aves</taxon>
        <taxon>Palaeognathae</taxon>
        <taxon>Apterygiformes</taxon>
        <taxon>Apterygidae</taxon>
        <taxon>Apteryx</taxon>
    </lineage>
</organism>
<dbReference type="SUPFAM" id="SSF49899">
    <property type="entry name" value="Concanavalin A-like lectins/glucanases"/>
    <property type="match status" value="1"/>
</dbReference>
<dbReference type="PROSITE" id="PS50025">
    <property type="entry name" value="LAM_G_DOMAIN"/>
    <property type="match status" value="1"/>
</dbReference>
<keyword evidence="3" id="KW-0357">Heparan sulfate</keyword>
<keyword evidence="1" id="KW-0732">Signal</keyword>
<accession>A0A8B9NWN3</accession>
<keyword evidence="2" id="KW-0654">Proteoglycan</keyword>
<evidence type="ECO:0000259" key="7">
    <source>
        <dbReference type="PROSITE" id="PS50025"/>
    </source>
</evidence>
<evidence type="ECO:0000256" key="5">
    <source>
        <dbReference type="PROSITE-ProRule" id="PRU00122"/>
    </source>
</evidence>
<feature type="domain" description="Laminin G" evidence="7">
    <location>
        <begin position="16"/>
        <end position="193"/>
    </location>
</feature>